<proteinExistence type="predicted"/>
<dbReference type="RefSeq" id="WP_258813435.1">
    <property type="nucleotide sequence ID" value="NZ_JANUGU010000007.1"/>
</dbReference>
<protein>
    <recommendedName>
        <fullName evidence="3">Glutathione synthase/Ribosomal protein S6 modification enzyme (Glutaminyl transferase)</fullName>
    </recommendedName>
</protein>
<dbReference type="Proteomes" id="UP001204621">
    <property type="component" value="Unassembled WGS sequence"/>
</dbReference>
<gene>
    <name evidence="1" type="ORF">NX778_19430</name>
</gene>
<comment type="caution">
    <text evidence="1">The sequence shown here is derived from an EMBL/GenBank/DDBJ whole genome shotgun (WGS) entry which is preliminary data.</text>
</comment>
<dbReference type="SUPFAM" id="SSF56059">
    <property type="entry name" value="Glutathione synthetase ATP-binding domain-like"/>
    <property type="match status" value="1"/>
</dbReference>
<evidence type="ECO:0000313" key="2">
    <source>
        <dbReference type="Proteomes" id="UP001204621"/>
    </source>
</evidence>
<organism evidence="1 2">
    <name type="scientific">Massilia terrae</name>
    <dbReference type="NCBI Taxonomy" id="1811224"/>
    <lineage>
        <taxon>Bacteria</taxon>
        <taxon>Pseudomonadati</taxon>
        <taxon>Pseudomonadota</taxon>
        <taxon>Betaproteobacteria</taxon>
        <taxon>Burkholderiales</taxon>
        <taxon>Oxalobacteraceae</taxon>
        <taxon>Telluria group</taxon>
        <taxon>Massilia</taxon>
    </lineage>
</organism>
<keyword evidence="2" id="KW-1185">Reference proteome</keyword>
<name>A0ABT2D2I9_9BURK</name>
<evidence type="ECO:0000313" key="1">
    <source>
        <dbReference type="EMBL" id="MCS0660250.1"/>
    </source>
</evidence>
<dbReference type="EMBL" id="JANUGU010000007">
    <property type="protein sequence ID" value="MCS0660250.1"/>
    <property type="molecule type" value="Genomic_DNA"/>
</dbReference>
<sequence>MLQMPARVAERAQAEFIGLAPILRMSINGGDLRGLAQLLLDAAGRDENNACLWMNLATAMFALELEQPGSAVQQQALSMQRTYTRASSRATNFRLLMLMAPGNLAENTPIDCLLEDSPVELTCHFVSPDELFPTPLPEHDALLVAFSDSAANSPLLERLSPILDQWPRPVINRPAFIANTERSRASQLLQGVPGLLMPPTYPLPRAAVESAALAQGDSCGPAAFPIIIRPLGSQAGHELERIADAQALAGYMERVHAPALYVSPFVDYSGDDGRFRKIRVALLDGVPYVSHMAVSSNWMVHYLNAGMYEDAAKRREEEAFMDRFDAFAQRHAVALRAIHERCGLDYLCIDCAETRDGQLLIFEIDHVMVVHSMDSLALFPFKHVHMAKLHHGFEDYLYRLRAAATESEQT</sequence>
<reference evidence="1 2" key="1">
    <citation type="submission" date="2022-08" db="EMBL/GenBank/DDBJ databases">
        <title>Reclassification of Massilia species as members of the genera Telluria, Duganella, Pseudoduganella, Mokoshia gen. nov. and Zemynaea gen. nov. using orthogonal and non-orthogonal genome-based approaches.</title>
        <authorList>
            <person name="Bowman J.P."/>
        </authorList>
    </citation>
    <scope>NUCLEOTIDE SEQUENCE [LARGE SCALE GENOMIC DNA]</scope>
    <source>
        <strain evidence="1 2">JCM 31606</strain>
    </source>
</reference>
<accession>A0ABT2D2I9</accession>
<evidence type="ECO:0008006" key="3">
    <source>
        <dbReference type="Google" id="ProtNLM"/>
    </source>
</evidence>